<dbReference type="PANTHER" id="PTHR43022">
    <property type="entry name" value="PROTEIN SMF"/>
    <property type="match status" value="1"/>
</dbReference>
<sequence>MNDLNYWLALLRAPKIGPASFHKLLHHYKTPKALFECSASQIAALPLQTPTRHYLAQPDWHAVERDLSWNTQDNHHIITLQDPFYPELLKEIPGGGPPVLFVHGDITLLSRSQIAIVGSRNPTHQGREIAYAFAQNLCSANYAITSGLAIGIDAAAHRGALSCHGTTLAVAATGLDQVYPKRHYQLAQQIIEQSGAIISEFPLGTSPQRSHFPRRNRLISGLSQGTLVVEAAIRSGSLITARFAADQGREVFAIPGAITNPLSRGCHNLIKEGAKLTETADDIMEELGSTLIFSAPTPSWMNDNETIERTLNKKDCAVWRSLGYDPALIDTIIERSELTAQEVSSALMDLELRGYITSSSGGLYARNALRGKK</sequence>
<dbReference type="SUPFAM" id="SSF102405">
    <property type="entry name" value="MCP/YpsA-like"/>
    <property type="match status" value="1"/>
</dbReference>
<dbReference type="InterPro" id="IPR057666">
    <property type="entry name" value="DrpA_SLOG"/>
</dbReference>
<comment type="similarity">
    <text evidence="1">Belongs to the DprA/Smf family.</text>
</comment>
<proteinExistence type="inferred from homology"/>
<feature type="domain" description="DprA winged helix" evidence="3">
    <location>
        <begin position="311"/>
        <end position="362"/>
    </location>
</feature>
<name>A0A3B0Z5L6_9ZZZZ</name>
<dbReference type="InterPro" id="IPR036388">
    <property type="entry name" value="WH-like_DNA-bd_sf"/>
</dbReference>
<dbReference type="NCBIfam" id="TIGR00732">
    <property type="entry name" value="dprA"/>
    <property type="match status" value="1"/>
</dbReference>
<dbReference type="AlphaFoldDB" id="A0A3B0Z5L6"/>
<evidence type="ECO:0000313" key="4">
    <source>
        <dbReference type="EMBL" id="VAW88658.1"/>
    </source>
</evidence>
<dbReference type="Pfam" id="PF17782">
    <property type="entry name" value="WHD_DprA"/>
    <property type="match status" value="1"/>
</dbReference>
<dbReference type="InterPro" id="IPR003488">
    <property type="entry name" value="DprA"/>
</dbReference>
<feature type="domain" description="Smf/DprA SLOG" evidence="2">
    <location>
        <begin position="77"/>
        <end position="287"/>
    </location>
</feature>
<dbReference type="Gene3D" id="1.10.10.10">
    <property type="entry name" value="Winged helix-like DNA-binding domain superfamily/Winged helix DNA-binding domain"/>
    <property type="match status" value="1"/>
</dbReference>
<dbReference type="EMBL" id="UOFO01000149">
    <property type="protein sequence ID" value="VAW88658.1"/>
    <property type="molecule type" value="Genomic_DNA"/>
</dbReference>
<reference evidence="4" key="1">
    <citation type="submission" date="2018-06" db="EMBL/GenBank/DDBJ databases">
        <authorList>
            <person name="Zhirakovskaya E."/>
        </authorList>
    </citation>
    <scope>NUCLEOTIDE SEQUENCE</scope>
</reference>
<organism evidence="4">
    <name type="scientific">hydrothermal vent metagenome</name>
    <dbReference type="NCBI Taxonomy" id="652676"/>
    <lineage>
        <taxon>unclassified sequences</taxon>
        <taxon>metagenomes</taxon>
        <taxon>ecological metagenomes</taxon>
    </lineage>
</organism>
<dbReference type="GO" id="GO:0009294">
    <property type="term" value="P:DNA-mediated transformation"/>
    <property type="evidence" value="ECO:0007669"/>
    <property type="project" value="InterPro"/>
</dbReference>
<protein>
    <submittedName>
        <fullName evidence="4">Rossmann fold nucleotide-binding protein Smf possibly involved in DNA uptake</fullName>
    </submittedName>
</protein>
<evidence type="ECO:0000256" key="1">
    <source>
        <dbReference type="ARBA" id="ARBA00006525"/>
    </source>
</evidence>
<evidence type="ECO:0000259" key="3">
    <source>
        <dbReference type="Pfam" id="PF17782"/>
    </source>
</evidence>
<dbReference type="Pfam" id="PF21102">
    <property type="entry name" value="DprA_N"/>
    <property type="match status" value="1"/>
</dbReference>
<dbReference type="Gene3D" id="3.40.50.450">
    <property type="match status" value="1"/>
</dbReference>
<evidence type="ECO:0000259" key="2">
    <source>
        <dbReference type="Pfam" id="PF02481"/>
    </source>
</evidence>
<dbReference type="Pfam" id="PF02481">
    <property type="entry name" value="DNA_processg_A"/>
    <property type="match status" value="1"/>
</dbReference>
<gene>
    <name evidence="4" type="ORF">MNBD_GAMMA16-1184</name>
</gene>
<accession>A0A3B0Z5L6</accession>
<dbReference type="InterPro" id="IPR041614">
    <property type="entry name" value="DprA_WH"/>
</dbReference>
<dbReference type="PANTHER" id="PTHR43022:SF1">
    <property type="entry name" value="PROTEIN SMF"/>
    <property type="match status" value="1"/>
</dbReference>